<reference evidence="2 3" key="1">
    <citation type="submission" date="2020-10" db="EMBL/GenBank/DDBJ databases">
        <title>Draft genome and description of Brachybacterium epidermidis sp nov.</title>
        <authorList>
            <person name="Boxberger M."/>
            <person name="La Scola B."/>
        </authorList>
    </citation>
    <scope>NUCLEOTIDE SEQUENCE [LARGE SCALE GENOMIC DNA]</scope>
    <source>
        <strain evidence="2 3">Marseille-Q2903</strain>
    </source>
</reference>
<dbReference type="Pfam" id="PF26563">
    <property type="entry name" value="Rv3660c_N"/>
    <property type="match status" value="1"/>
</dbReference>
<feature type="domain" description="Rv3660c-like CheY-like N-terminal" evidence="1">
    <location>
        <begin position="25"/>
        <end position="96"/>
    </location>
</feature>
<evidence type="ECO:0000313" key="2">
    <source>
        <dbReference type="EMBL" id="MBE9403549.1"/>
    </source>
</evidence>
<evidence type="ECO:0000259" key="1">
    <source>
        <dbReference type="Pfam" id="PF26563"/>
    </source>
</evidence>
<dbReference type="Proteomes" id="UP000644727">
    <property type="component" value="Unassembled WGS sequence"/>
</dbReference>
<dbReference type="EMBL" id="JADEYR010000003">
    <property type="protein sequence ID" value="MBE9403549.1"/>
    <property type="molecule type" value="Genomic_DNA"/>
</dbReference>
<dbReference type="SUPFAM" id="SSF52540">
    <property type="entry name" value="P-loop containing nucleoside triphosphate hydrolases"/>
    <property type="match status" value="1"/>
</dbReference>
<protein>
    <recommendedName>
        <fullName evidence="1">Rv3660c-like CheY-like N-terminal domain-containing protein</fullName>
    </recommendedName>
</protein>
<dbReference type="Gene3D" id="3.40.50.300">
    <property type="entry name" value="P-loop containing nucleotide triphosphate hydrolases"/>
    <property type="match status" value="1"/>
</dbReference>
<evidence type="ECO:0000313" key="3">
    <source>
        <dbReference type="Proteomes" id="UP000644727"/>
    </source>
</evidence>
<gene>
    <name evidence="2" type="ORF">IOE58_04885</name>
</gene>
<keyword evidence="3" id="KW-1185">Reference proteome</keyword>
<sequence length="327" mass="33527">MRELAHDHATAVGLELVDAGSTNSSTVAVVLAQAETPLADDLPTVPEAALLMLTDAPTISQEQWRSALENGARAVLRLPAESDSLLTHLARAARPRRRSLLLGVVGGCGGAGASSLAARLAAAATRHGNALLVDADPLGGGLDLLVEAPQHPDVGWQDVATVGSTDGEALRQALPVVDEVRLLVAGDGPGPDPSGLEHALHALEPAGGTVVVDLSPALVPVAATHLDRLLIVVPATDHAVRAAARRLRQWALPHGLSSVAVRRRGPLSPSEVATDLRLPLAMSFRDSAPGAVPLLDVRRGGADRACRSFLTSLLEAGGNGSTGGLRS</sequence>
<dbReference type="InterPro" id="IPR027417">
    <property type="entry name" value="P-loop_NTPase"/>
</dbReference>
<dbReference type="InterPro" id="IPR059050">
    <property type="entry name" value="Rv3660c_N"/>
</dbReference>
<accession>A0ABR9VZE2</accession>
<organism evidence="2 3">
    <name type="scientific">Brachybacterium epidermidis</name>
    <dbReference type="NCBI Taxonomy" id="2781983"/>
    <lineage>
        <taxon>Bacteria</taxon>
        <taxon>Bacillati</taxon>
        <taxon>Actinomycetota</taxon>
        <taxon>Actinomycetes</taxon>
        <taxon>Micrococcales</taxon>
        <taxon>Dermabacteraceae</taxon>
        <taxon>Brachybacterium</taxon>
    </lineage>
</organism>
<comment type="caution">
    <text evidence="2">The sequence shown here is derived from an EMBL/GenBank/DDBJ whole genome shotgun (WGS) entry which is preliminary data.</text>
</comment>
<proteinExistence type="predicted"/>
<name>A0ABR9VZE2_9MICO</name>